<feature type="compositionally biased region" description="Polar residues" evidence="1">
    <location>
        <begin position="703"/>
        <end position="719"/>
    </location>
</feature>
<evidence type="ECO:0000313" key="4">
    <source>
        <dbReference type="Proteomes" id="UP000694565"/>
    </source>
</evidence>
<feature type="compositionally biased region" description="Polar residues" evidence="1">
    <location>
        <begin position="682"/>
        <end position="696"/>
    </location>
</feature>
<feature type="region of interest" description="Disordered" evidence="1">
    <location>
        <begin position="786"/>
        <end position="820"/>
    </location>
</feature>
<dbReference type="RefSeq" id="XP_034409076.1">
    <property type="nucleotide sequence ID" value="XM_034553185.1"/>
</dbReference>
<dbReference type="Pfam" id="PF00595">
    <property type="entry name" value="PDZ"/>
    <property type="match status" value="2"/>
</dbReference>
<feature type="compositionally biased region" description="Acidic residues" evidence="1">
    <location>
        <begin position="786"/>
        <end position="796"/>
    </location>
</feature>
<feature type="region of interest" description="Disordered" evidence="1">
    <location>
        <begin position="201"/>
        <end position="259"/>
    </location>
</feature>
<feature type="region of interest" description="Disordered" evidence="1">
    <location>
        <begin position="664"/>
        <end position="731"/>
    </location>
</feature>
<dbReference type="OrthoDB" id="42382at2759"/>
<evidence type="ECO:0000256" key="1">
    <source>
        <dbReference type="SAM" id="MobiDB-lite"/>
    </source>
</evidence>
<accession>A0A8C3G020</accession>
<dbReference type="InterPro" id="IPR036034">
    <property type="entry name" value="PDZ_sf"/>
</dbReference>
<dbReference type="GO" id="GO:0005125">
    <property type="term" value="F:cytokine activity"/>
    <property type="evidence" value="ECO:0007669"/>
    <property type="project" value="InterPro"/>
</dbReference>
<dbReference type="KEGG" id="clum:117745110"/>
<organism evidence="3 4">
    <name type="scientific">Cyclopterus lumpus</name>
    <name type="common">Lumpsucker</name>
    <dbReference type="NCBI Taxonomy" id="8103"/>
    <lineage>
        <taxon>Eukaryota</taxon>
        <taxon>Metazoa</taxon>
        <taxon>Chordata</taxon>
        <taxon>Craniata</taxon>
        <taxon>Vertebrata</taxon>
        <taxon>Euteleostomi</taxon>
        <taxon>Actinopterygii</taxon>
        <taxon>Neopterygii</taxon>
        <taxon>Teleostei</taxon>
        <taxon>Neoteleostei</taxon>
        <taxon>Acanthomorphata</taxon>
        <taxon>Eupercaria</taxon>
        <taxon>Perciformes</taxon>
        <taxon>Cottioidei</taxon>
        <taxon>Cottales</taxon>
        <taxon>Cyclopteridae</taxon>
        <taxon>Cyclopterus</taxon>
    </lineage>
</organism>
<feature type="domain" description="PDZ" evidence="2">
    <location>
        <begin position="904"/>
        <end position="975"/>
    </location>
</feature>
<feature type="compositionally biased region" description="Polar residues" evidence="1">
    <location>
        <begin position="811"/>
        <end position="820"/>
    </location>
</feature>
<dbReference type="Gene3D" id="2.30.42.10">
    <property type="match status" value="2"/>
</dbReference>
<feature type="domain" description="PDZ" evidence="2">
    <location>
        <begin position="1015"/>
        <end position="1097"/>
    </location>
</feature>
<dbReference type="PROSITE" id="PS50106">
    <property type="entry name" value="PDZ"/>
    <property type="match status" value="2"/>
</dbReference>
<dbReference type="SUPFAM" id="SSF50156">
    <property type="entry name" value="PDZ domain-like"/>
    <property type="match status" value="2"/>
</dbReference>
<feature type="region of interest" description="Disordered" evidence="1">
    <location>
        <begin position="288"/>
        <end position="307"/>
    </location>
</feature>
<dbReference type="Proteomes" id="UP000694565">
    <property type="component" value="Unplaced"/>
</dbReference>
<dbReference type="PANTHER" id="PTHR48484">
    <property type="entry name" value="PRO-INTERLEUKIN-16"/>
    <property type="match status" value="1"/>
</dbReference>
<name>A0A8C3G020_CYCLU</name>
<feature type="compositionally biased region" description="Basic and acidic residues" evidence="1">
    <location>
        <begin position="573"/>
        <end position="592"/>
    </location>
</feature>
<dbReference type="GO" id="GO:0050930">
    <property type="term" value="P:induction of positive chemotaxis"/>
    <property type="evidence" value="ECO:0007669"/>
    <property type="project" value="InterPro"/>
</dbReference>
<reference evidence="3" key="2">
    <citation type="submission" date="2025-09" db="UniProtKB">
        <authorList>
            <consortium name="Ensembl"/>
        </authorList>
    </citation>
    <scope>IDENTIFICATION</scope>
</reference>
<evidence type="ECO:0000313" key="3">
    <source>
        <dbReference type="Ensembl" id="ENSCLMP00005024946.1"/>
    </source>
</evidence>
<dbReference type="FunFam" id="2.30.42.10:FF:000122">
    <property type="entry name" value="Pro-interleukin-16"/>
    <property type="match status" value="1"/>
</dbReference>
<dbReference type="SMART" id="SM00228">
    <property type="entry name" value="PDZ"/>
    <property type="match status" value="2"/>
</dbReference>
<dbReference type="GeneID" id="117745110"/>
<dbReference type="RefSeq" id="XP_034409075.1">
    <property type="nucleotide sequence ID" value="XM_034553184.1"/>
</dbReference>
<feature type="compositionally biased region" description="Polar residues" evidence="1">
    <location>
        <begin position="330"/>
        <end position="359"/>
    </location>
</feature>
<dbReference type="GeneTree" id="ENSGT00940000156178"/>
<feature type="compositionally biased region" description="Polar residues" evidence="1">
    <location>
        <begin position="201"/>
        <end position="221"/>
    </location>
</feature>
<feature type="region of interest" description="Disordered" evidence="1">
    <location>
        <begin position="564"/>
        <end position="604"/>
    </location>
</feature>
<keyword evidence="4" id="KW-1185">Reference proteome</keyword>
<dbReference type="GO" id="GO:0042609">
    <property type="term" value="F:CD4 receptor binding"/>
    <property type="evidence" value="ECO:0007669"/>
    <property type="project" value="TreeGrafter"/>
</dbReference>
<reference evidence="3" key="1">
    <citation type="submission" date="2025-08" db="UniProtKB">
        <authorList>
            <consortium name="Ensembl"/>
        </authorList>
    </citation>
    <scope>IDENTIFICATION</scope>
</reference>
<dbReference type="AlphaFoldDB" id="A0A8C3G020"/>
<gene>
    <name evidence="3" type="primary">si:dkey-92i15.4</name>
</gene>
<dbReference type="PANTHER" id="PTHR48484:SF1">
    <property type="entry name" value="DENTIN SIALOPHOSPHOPROTEIN"/>
    <property type="match status" value="1"/>
</dbReference>
<dbReference type="RefSeq" id="XP_034409073.1">
    <property type="nucleotide sequence ID" value="XM_034553182.1"/>
</dbReference>
<dbReference type="GO" id="GO:0030595">
    <property type="term" value="P:leukocyte chemotaxis"/>
    <property type="evidence" value="ECO:0007669"/>
    <property type="project" value="TreeGrafter"/>
</dbReference>
<dbReference type="Ensembl" id="ENSCLMT00005026079.1">
    <property type="protein sequence ID" value="ENSCLMP00005024946.1"/>
    <property type="gene ID" value="ENSCLMG00005012258.1"/>
</dbReference>
<proteinExistence type="predicted"/>
<dbReference type="InterPro" id="IPR055287">
    <property type="entry name" value="IL-16-like"/>
</dbReference>
<dbReference type="CDD" id="cd06762">
    <property type="entry name" value="PDZ6_PDZD2-PDZ3_hPro-IL-16-like"/>
    <property type="match status" value="1"/>
</dbReference>
<feature type="region of interest" description="Disordered" evidence="1">
    <location>
        <begin position="314"/>
        <end position="392"/>
    </location>
</feature>
<evidence type="ECO:0000259" key="2">
    <source>
        <dbReference type="PROSITE" id="PS50106"/>
    </source>
</evidence>
<protein>
    <recommendedName>
        <fullName evidence="2">PDZ domain-containing protein</fullName>
    </recommendedName>
</protein>
<sequence length="1105" mass="121355">MDLSTLPPPLREYDNQRTEARFTIRSANSHSYSLTCRPGVRKPNCFSEEEGKSAEEVDERERYARVHTGTDGTTKVENHTVTGYQARTGSRSSVRAQCGEEDTLGYEISTELNQNGTAVKTITECGTDRRRTCNPGSECRGKIDLRRYNRPSRSKSLDWRAGASSPDRGKLADMFVLPTKRGWDERTTGVEGLRARFVSSIQSHNSAGTSNVERSPGSHMSRTLDRASKGHSLPIRLRSLSGPGSGVRETASSFGPKGGQSIMERIEKLYGSAGFSKKEDFSTIRDFSTPATSHHRETTTDSLISPQQKSCEWASGGTFPRRFSPGLKRSLSSGQSKTSFTSTQKDTRGSETSLLPQTSRTRERLSGVQGQGQAQGKYSEKGGPNWGRGFEEMGTRSLDRARSRYSIAAQIRSARTAAGLTSPSHSNSFLEERSVSLRDLSGLREGIASGNGSMHQDGMKGETSVIQGALTERTEWQTDDVAKEKTESKRSCTDEDVFDPNLQNVKSMERKKLRERLSAASAASVRNKINQFEALSQRSQSLATGQALMPRRAFSVPTHLSLAHEGVKQSGSAKERREAGDGTEEKVTEGRKKGGSNRSLSVDEIELRLGRKEREGKEMDSINNCADFNKYSSLKTSLEIPLNEGAQRKNGNFYIDEIDFYRTSSPEEASERPPSSRLSISAGVQKTTPPRVTSPVSDEDKTPTNSPNNSPCLTPTAQPENFFPTAKIPKQDSPLLPRALATSSPSNLSDLFSLEVNTAHPNGKKQLMDLNAWVAGLKPNIMIWSDEDDDYDDDDESTQKDDDSNYDSDSGESSVTITSNMSQSDNKSFCVSLSDLCNFAGVDYESENDNDEWQSSNHRSASMSSDMSAMSSVSVMPSEELDRLLEDVRSMGDSTLQDYNDVQVVVLHKDIGVGLGFSVAGGVDQNKPVTVHRVFHPGVAAQEGSIREGDQVLSINGTALCGYAHWEALRVLRRAKTREMGVVVMRREGLSSVCKGGAQTNTQGQTKTKTDQHVFVCLEKNNRDLGFSLEGGVDSTRGNRPLTVQKIFQGGPVDKLRPGDEVEEIEGMSVVGMRRLEVWTLIRRLPPGPVDVVLRRPVKHLETTC</sequence>
<dbReference type="InterPro" id="IPR001478">
    <property type="entry name" value="PDZ"/>
</dbReference>
<feature type="compositionally biased region" description="Low complexity" evidence="1">
    <location>
        <begin position="664"/>
        <end position="679"/>
    </location>
</feature>